<evidence type="ECO:0000313" key="16">
    <source>
        <dbReference type="EMBL" id="QWW22886.1"/>
    </source>
</evidence>
<evidence type="ECO:0000256" key="9">
    <source>
        <dbReference type="ARBA" id="ARBA00023065"/>
    </source>
</evidence>
<dbReference type="InterPro" id="IPR013130">
    <property type="entry name" value="Fe3_Rdtase_TM_dom"/>
</dbReference>
<keyword evidence="3" id="KW-0285">Flavoprotein</keyword>
<feature type="transmembrane region" description="Helical" evidence="11">
    <location>
        <begin position="229"/>
        <end position="254"/>
    </location>
</feature>
<dbReference type="CDD" id="cd06186">
    <property type="entry name" value="NOX_Duox_like_FAD_NADP"/>
    <property type="match status" value="1"/>
</dbReference>
<feature type="signal peptide" evidence="12">
    <location>
        <begin position="1"/>
        <end position="17"/>
    </location>
</feature>
<feature type="transmembrane region" description="Helical" evidence="11">
    <location>
        <begin position="133"/>
        <end position="154"/>
    </location>
</feature>
<dbReference type="Proteomes" id="UP000825438">
    <property type="component" value="Chromosome I"/>
</dbReference>
<evidence type="ECO:0000256" key="8">
    <source>
        <dbReference type="ARBA" id="ARBA00023002"/>
    </source>
</evidence>
<feature type="transmembrane region" description="Helical" evidence="11">
    <location>
        <begin position="275"/>
        <end position="292"/>
    </location>
</feature>
<evidence type="ECO:0000256" key="10">
    <source>
        <dbReference type="ARBA" id="ARBA00023136"/>
    </source>
</evidence>
<evidence type="ECO:0000256" key="1">
    <source>
        <dbReference type="ARBA" id="ARBA00004141"/>
    </source>
</evidence>
<evidence type="ECO:0000259" key="15">
    <source>
        <dbReference type="Pfam" id="PF08030"/>
    </source>
</evidence>
<dbReference type="EMBL" id="CP076749">
    <property type="protein sequence ID" value="QWW22886.1"/>
    <property type="molecule type" value="Genomic_DNA"/>
</dbReference>
<dbReference type="Pfam" id="PF01794">
    <property type="entry name" value="Ferric_reduct"/>
    <property type="match status" value="1"/>
</dbReference>
<dbReference type="Gene3D" id="3.40.50.80">
    <property type="entry name" value="Nucleotide-binding domain of ferredoxin-NADP reductase (FNR) module"/>
    <property type="match status" value="1"/>
</dbReference>
<evidence type="ECO:0000256" key="3">
    <source>
        <dbReference type="ARBA" id="ARBA00022630"/>
    </source>
</evidence>
<dbReference type="GO" id="GO:0006879">
    <property type="term" value="P:intracellular iron ion homeostasis"/>
    <property type="evidence" value="ECO:0007669"/>
    <property type="project" value="TreeGrafter"/>
</dbReference>
<dbReference type="AlphaFoldDB" id="A0A8F2VZS5"/>
<dbReference type="GO" id="GO:0000293">
    <property type="term" value="F:ferric-chelate reductase activity"/>
    <property type="evidence" value="ECO:0007669"/>
    <property type="project" value="UniProtKB-ARBA"/>
</dbReference>
<keyword evidence="10 11" id="KW-0472">Membrane</keyword>
<dbReference type="Pfam" id="PF08022">
    <property type="entry name" value="FAD_binding_8"/>
    <property type="match status" value="1"/>
</dbReference>
<keyword evidence="4 11" id="KW-0812">Transmembrane</keyword>
<feature type="domain" description="Ferric reductase NAD binding" evidence="15">
    <location>
        <begin position="549"/>
        <end position="750"/>
    </location>
</feature>
<evidence type="ECO:0000256" key="2">
    <source>
        <dbReference type="ARBA" id="ARBA00022448"/>
    </source>
</evidence>
<organism evidence="16">
    <name type="scientific">Candidozyma auris</name>
    <name type="common">Yeast</name>
    <name type="synonym">Candida auris</name>
    <dbReference type="NCBI Taxonomy" id="498019"/>
    <lineage>
        <taxon>Eukaryota</taxon>
        <taxon>Fungi</taxon>
        <taxon>Dikarya</taxon>
        <taxon>Ascomycota</taxon>
        <taxon>Saccharomycotina</taxon>
        <taxon>Pichiomycetes</taxon>
        <taxon>Metschnikowiaceae</taxon>
        <taxon>Candidozyma</taxon>
    </lineage>
</organism>
<reference evidence="16" key="1">
    <citation type="submission" date="2021-06" db="EMBL/GenBank/DDBJ databases">
        <title>Candida auris outbreak in lebanese hospital.</title>
        <authorList>
            <person name="Finianos M."/>
        </authorList>
    </citation>
    <scope>NUCLEOTIDE SEQUENCE</scope>
    <source>
        <strain evidence="16">CA7LBN</strain>
    </source>
</reference>
<dbReference type="GO" id="GO:0005886">
    <property type="term" value="C:plasma membrane"/>
    <property type="evidence" value="ECO:0007669"/>
    <property type="project" value="TreeGrafter"/>
</dbReference>
<gene>
    <name evidence="16" type="ORF">CA7LBN_001633</name>
</gene>
<evidence type="ECO:0000259" key="13">
    <source>
        <dbReference type="Pfam" id="PF01794"/>
    </source>
</evidence>
<keyword evidence="7 11" id="KW-1133">Transmembrane helix</keyword>
<comment type="subcellular location">
    <subcellularLocation>
        <location evidence="1">Membrane</location>
        <topology evidence="1">Multi-pass membrane protein</topology>
    </subcellularLocation>
</comment>
<dbReference type="PANTHER" id="PTHR32361:SF9">
    <property type="entry name" value="FERRIC REDUCTASE TRANSMEMBRANE COMPONENT 3-RELATED"/>
    <property type="match status" value="1"/>
</dbReference>
<evidence type="ECO:0000256" key="5">
    <source>
        <dbReference type="ARBA" id="ARBA00022827"/>
    </source>
</evidence>
<name>A0A8F2VZS5_CANAR</name>
<keyword evidence="8" id="KW-0560">Oxidoreductase</keyword>
<dbReference type="SFLD" id="SFLDG01168">
    <property type="entry name" value="Ferric_reductase_subgroup_(FRE"/>
    <property type="match status" value="1"/>
</dbReference>
<dbReference type="SFLD" id="SFLDF00463">
    <property type="entry name" value="AIM14"/>
    <property type="match status" value="1"/>
</dbReference>
<evidence type="ECO:0000259" key="14">
    <source>
        <dbReference type="Pfam" id="PF08022"/>
    </source>
</evidence>
<evidence type="ECO:0008006" key="17">
    <source>
        <dbReference type="Google" id="ProtNLM"/>
    </source>
</evidence>
<proteinExistence type="predicted"/>
<evidence type="ECO:0000256" key="6">
    <source>
        <dbReference type="ARBA" id="ARBA00022982"/>
    </source>
</evidence>
<evidence type="ECO:0000256" key="4">
    <source>
        <dbReference type="ARBA" id="ARBA00022692"/>
    </source>
</evidence>
<keyword evidence="6" id="KW-0249">Electron transport</keyword>
<dbReference type="InterPro" id="IPR039261">
    <property type="entry name" value="FNR_nucleotide-bd"/>
</dbReference>
<dbReference type="InterPro" id="IPR013112">
    <property type="entry name" value="FAD-bd_8"/>
</dbReference>
<evidence type="ECO:0000256" key="11">
    <source>
        <dbReference type="SAM" id="Phobius"/>
    </source>
</evidence>
<accession>A0A8F2VZS5</accession>
<feature type="transmembrane region" description="Helical" evidence="11">
    <location>
        <begin position="344"/>
        <end position="366"/>
    </location>
</feature>
<feature type="transmembrane region" description="Helical" evidence="11">
    <location>
        <begin position="372"/>
        <end position="391"/>
    </location>
</feature>
<feature type="domain" description="FAD-binding 8" evidence="14">
    <location>
        <begin position="468"/>
        <end position="523"/>
    </location>
</feature>
<feature type="domain" description="Ferric oxidoreductase" evidence="13">
    <location>
        <begin position="277"/>
        <end position="384"/>
    </location>
</feature>
<evidence type="ECO:0000256" key="7">
    <source>
        <dbReference type="ARBA" id="ARBA00022989"/>
    </source>
</evidence>
<dbReference type="GO" id="GO:0006826">
    <property type="term" value="P:iron ion transport"/>
    <property type="evidence" value="ECO:0007669"/>
    <property type="project" value="TreeGrafter"/>
</dbReference>
<sequence length="907" mass="99566">MKLSIVPVAGLAAVAAAADTSLTVTKVVTANGATYTKTRTEKYTGQATTTPTSGTYTTTIVIEGEDATYTKTATETYGLESVSTTHLTVKQDSATYTKTLSTAVPNSSAISSAKSVASTHTESSSSTGGAGHVAAVGGVAAAAAAVMLFVDVAFKELVNLQMAMSSDLDKRWDGAGSPWLNINKKYGYMVFALSCVNIVTIWVNSSLKVRLPPTPSRNDGKVTKLLRKWVYFPLSLQILIWAVFMILLLFIPWYQGVSTTPSYIHFKIGLGMLKRSGRIGLALYPLIIFLSLKPNPLPNVLYMHLIPFHKWISWVAISSIFIHCIGFYGFWIHKNELHRSFEKMMFPGVVNFVLLILVFIFSIKGIRERCYRVFYCLHIITAWSSLPLMYLHSMPEANLYIFGSLYLLVYHTAAKIYLSFNIRDEIDDTNSYYCTTVPGSNLILVKIPIEKVIKASTKFRREQDNSMLTYFSPGSHIRISSSFLNPKAWFFATHPYTIASLDTEEYVDLIIKKSNKFARHLGSQKYFCYTSSQPFSALDEFFFTRNSNDNITIVSGGSGLAFGLPIFKYFYLRNKKAEFDEHPRTHQLRFCVVVRKIEDIFVLKESGILEHQEDPDSSVLELTSEFREAKIDIFVTGTSDVEPMSKFSRFKDMFKSVGNAVMNFHKGVSETQYYQMEDLEQSMLESSSTGSSSKAIGSVDVEVDAIIQAKEGRPHLATVLDSYHHHLEERSSVVVACGPTSLLEDCKEWTNKNNVEFFSSVILASMAASMVSAARLITVTNGDDTYVETIKDAEDMSTPEGGYITYKLITGTKGTHTYEKTIWSTGYYSTASAEAASTGEASSPAAAAQDSSAAQTSSAALSSGDKSSYSAAAETSSAEVSSYEGAAGNLGVAAGVAGFAGVAAMFI</sequence>
<keyword evidence="5" id="KW-0274">FAD</keyword>
<evidence type="ECO:0000256" key="12">
    <source>
        <dbReference type="SAM" id="SignalP"/>
    </source>
</evidence>
<dbReference type="InterPro" id="IPR013121">
    <property type="entry name" value="Fe_red_NAD-bd_6"/>
</dbReference>
<feature type="transmembrane region" description="Helical" evidence="11">
    <location>
        <begin position="312"/>
        <end position="332"/>
    </location>
</feature>
<protein>
    <recommendedName>
        <fullName evidence="17">FAD-binding FR-type domain-containing protein</fullName>
    </recommendedName>
</protein>
<keyword evidence="2" id="KW-0813">Transport</keyword>
<dbReference type="SFLD" id="SFLDS00052">
    <property type="entry name" value="Ferric_Reductase_Domain"/>
    <property type="match status" value="1"/>
</dbReference>
<feature type="transmembrane region" description="Helical" evidence="11">
    <location>
        <begin position="186"/>
        <end position="203"/>
    </location>
</feature>
<keyword evidence="9" id="KW-0406">Ion transport</keyword>
<keyword evidence="12" id="KW-0732">Signal</keyword>
<feature type="chain" id="PRO_5034498744" description="FAD-binding FR-type domain-containing protein" evidence="12">
    <location>
        <begin position="18"/>
        <end position="907"/>
    </location>
</feature>
<dbReference type="Pfam" id="PF08030">
    <property type="entry name" value="NAD_binding_6"/>
    <property type="match status" value="1"/>
</dbReference>
<dbReference type="InterPro" id="IPR051410">
    <property type="entry name" value="Ferric/Cupric_Reductase"/>
</dbReference>
<feature type="transmembrane region" description="Helical" evidence="11">
    <location>
        <begin position="398"/>
        <end position="418"/>
    </location>
</feature>
<dbReference type="PANTHER" id="PTHR32361">
    <property type="entry name" value="FERRIC/CUPRIC REDUCTASE TRANSMEMBRANE COMPONENT"/>
    <property type="match status" value="1"/>
</dbReference>
<dbReference type="GO" id="GO:0015677">
    <property type="term" value="P:copper ion import"/>
    <property type="evidence" value="ECO:0007669"/>
    <property type="project" value="TreeGrafter"/>
</dbReference>